<dbReference type="PANTHER" id="PTHR30204:SF97">
    <property type="entry name" value="MERR FAMILY REGULATORY PROTEIN"/>
    <property type="match status" value="1"/>
</dbReference>
<gene>
    <name evidence="4" type="ORF">ACFSE6_02105</name>
</gene>
<dbReference type="InterPro" id="IPR000551">
    <property type="entry name" value="MerR-type_HTH_dom"/>
</dbReference>
<evidence type="ECO:0000313" key="4">
    <source>
        <dbReference type="EMBL" id="MFD1716612.1"/>
    </source>
</evidence>
<dbReference type="InterPro" id="IPR009061">
    <property type="entry name" value="DNA-bd_dom_put_sf"/>
</dbReference>
<evidence type="ECO:0000313" key="5">
    <source>
        <dbReference type="Proteomes" id="UP001597277"/>
    </source>
</evidence>
<feature type="domain" description="HTH merR-type" evidence="3">
    <location>
        <begin position="24"/>
        <end position="93"/>
    </location>
</feature>
<reference evidence="5" key="1">
    <citation type="journal article" date="2019" name="Int. J. Syst. Evol. Microbiol.">
        <title>The Global Catalogue of Microorganisms (GCM) 10K type strain sequencing project: providing services to taxonomists for standard genome sequencing and annotation.</title>
        <authorList>
            <consortium name="The Broad Institute Genomics Platform"/>
            <consortium name="The Broad Institute Genome Sequencing Center for Infectious Disease"/>
            <person name="Wu L."/>
            <person name="Ma J."/>
        </authorList>
    </citation>
    <scope>NUCLEOTIDE SEQUENCE [LARGE SCALE GENOMIC DNA]</scope>
    <source>
        <strain evidence="5">JCM 17130</strain>
    </source>
</reference>
<keyword evidence="1" id="KW-0238">DNA-binding</keyword>
<dbReference type="RefSeq" id="WP_388002043.1">
    <property type="nucleotide sequence ID" value="NZ_JBHUEE010000001.1"/>
</dbReference>
<evidence type="ECO:0000259" key="3">
    <source>
        <dbReference type="PROSITE" id="PS50937"/>
    </source>
</evidence>
<organism evidence="4 5">
    <name type="scientific">Georgenia deserti</name>
    <dbReference type="NCBI Taxonomy" id="2093781"/>
    <lineage>
        <taxon>Bacteria</taxon>
        <taxon>Bacillati</taxon>
        <taxon>Actinomycetota</taxon>
        <taxon>Actinomycetes</taxon>
        <taxon>Micrococcales</taxon>
        <taxon>Bogoriellaceae</taxon>
        <taxon>Georgenia</taxon>
    </lineage>
</organism>
<dbReference type="EMBL" id="JBHUEE010000001">
    <property type="protein sequence ID" value="MFD1716612.1"/>
    <property type="molecule type" value="Genomic_DNA"/>
</dbReference>
<dbReference type="Gene3D" id="1.10.1660.10">
    <property type="match status" value="1"/>
</dbReference>
<dbReference type="PANTHER" id="PTHR30204">
    <property type="entry name" value="REDOX-CYCLING DRUG-SENSING TRANSCRIPTIONAL ACTIVATOR SOXR"/>
    <property type="match status" value="1"/>
</dbReference>
<dbReference type="InterPro" id="IPR047057">
    <property type="entry name" value="MerR_fam"/>
</dbReference>
<dbReference type="Proteomes" id="UP001597277">
    <property type="component" value="Unassembled WGS sequence"/>
</dbReference>
<name>A0ABW4L0P9_9MICO</name>
<evidence type="ECO:0000256" key="2">
    <source>
        <dbReference type="SAM" id="MobiDB-lite"/>
    </source>
</evidence>
<dbReference type="SMART" id="SM00422">
    <property type="entry name" value="HTH_MERR"/>
    <property type="match status" value="1"/>
</dbReference>
<keyword evidence="5" id="KW-1185">Reference proteome</keyword>
<proteinExistence type="predicted"/>
<dbReference type="PROSITE" id="PS50937">
    <property type="entry name" value="HTH_MERR_2"/>
    <property type="match status" value="1"/>
</dbReference>
<evidence type="ECO:0000256" key="1">
    <source>
        <dbReference type="ARBA" id="ARBA00023125"/>
    </source>
</evidence>
<feature type="region of interest" description="Disordered" evidence="2">
    <location>
        <begin position="1"/>
        <end position="26"/>
    </location>
</feature>
<dbReference type="SUPFAM" id="SSF46955">
    <property type="entry name" value="Putative DNA-binding domain"/>
    <property type="match status" value="1"/>
</dbReference>
<protein>
    <submittedName>
        <fullName evidence="4">MerR family transcriptional regulator</fullName>
    </submittedName>
</protein>
<comment type="caution">
    <text evidence="4">The sequence shown here is derived from an EMBL/GenBank/DDBJ whole genome shotgun (WGS) entry which is preliminary data.</text>
</comment>
<sequence length="319" mass="33835">MSGDIQPDSHANGHLNGSSERPAPLTVAGVAQRLGVAASTLRTWDRRYGLGPSAHVAGSHRKYSPDDVARLERMRELTLQGVAPADAARAAVAFDPAHPEASPAPSQLVRERAPVERLLVDPLSLAAAAVEPDPRRVKRMVEQEVEDRGVVRAWTGVAGPALEMLAQREKTDLPGVEPESVLRAAFLTAVRDAAVRDDAAHRRADLVLLCADESQRLQAHVVGGGLAEVGVQARVLRAEVVQDPSQVLDVVDRRRAGVLAVFGAVPGAEDLVTAASERGDVAIFLVGDAAPSLWLPHVHRVRTLSAAVEEMAAAISTHV</sequence>
<dbReference type="Pfam" id="PF13411">
    <property type="entry name" value="MerR_1"/>
    <property type="match status" value="1"/>
</dbReference>
<accession>A0ABW4L0P9</accession>